<dbReference type="GO" id="GO:0030572">
    <property type="term" value="F:phosphatidyltransferase activity"/>
    <property type="evidence" value="ECO:0007669"/>
    <property type="project" value="UniProtKB-ARBA"/>
</dbReference>
<dbReference type="GO" id="GO:0032049">
    <property type="term" value="P:cardiolipin biosynthetic process"/>
    <property type="evidence" value="ECO:0007669"/>
    <property type="project" value="UniProtKB-ARBA"/>
</dbReference>
<dbReference type="PROSITE" id="PS50035">
    <property type="entry name" value="PLD"/>
    <property type="match status" value="2"/>
</dbReference>
<evidence type="ECO:0000256" key="1">
    <source>
        <dbReference type="ARBA" id="ARBA00003145"/>
    </source>
</evidence>
<dbReference type="Gene3D" id="3.30.870.10">
    <property type="entry name" value="Endonuclease Chain A"/>
    <property type="match status" value="2"/>
</dbReference>
<feature type="domain" description="PLD phosphodiesterase" evidence="6">
    <location>
        <begin position="370"/>
        <end position="392"/>
    </location>
</feature>
<dbReference type="STRING" id="870908.SAMN04488044_1861"/>
<dbReference type="Proteomes" id="UP000184211">
    <property type="component" value="Unassembled WGS sequence"/>
</dbReference>
<keyword evidence="8" id="KW-1185">Reference proteome</keyword>
<comment type="subcellular location">
    <subcellularLocation>
        <location evidence="2">Secreted</location>
    </subcellularLocation>
</comment>
<dbReference type="PANTHER" id="PTHR21248:SF22">
    <property type="entry name" value="PHOSPHOLIPASE D"/>
    <property type="match status" value="1"/>
</dbReference>
<name>A0A1M5PLJ4_9RHOB</name>
<dbReference type="EMBL" id="FQWM01000002">
    <property type="protein sequence ID" value="SHH02622.1"/>
    <property type="molecule type" value="Genomic_DNA"/>
</dbReference>
<dbReference type="CDD" id="cd09105">
    <property type="entry name" value="PLDc_vPLD1_2_like_2"/>
    <property type="match status" value="1"/>
</dbReference>
<evidence type="ECO:0000259" key="6">
    <source>
        <dbReference type="PROSITE" id="PS50035"/>
    </source>
</evidence>
<dbReference type="Pfam" id="PF13091">
    <property type="entry name" value="PLDc_2"/>
    <property type="match status" value="1"/>
</dbReference>
<dbReference type="SMART" id="SM00155">
    <property type="entry name" value="PLDc"/>
    <property type="match status" value="2"/>
</dbReference>
<sequence>MMSSDFEVLVTAEEAFPAFERAVLGAKSHIVAGFRIFDMTTRLRSSEAQQVGAIWFDLLAHVLQKGVRFDLTVSDFDEDMAADLHAQAAQTVRQGQELAARTGVDTSQLRVRMHLHPARAGFLPRLFFAPAVRRKRLNTSGVAARRPALPPLHTVSLHQKLAVIDDELLYVGGLDLNERRYDTKDHTLPAHLSWSDVQVMVRGPAAKEAREHLERFTDVVSGRQKARGSKHILRTLSTPRAVQLPYVSPRSLVNEIETAHLDAFRDARKHLHIETQFLRSGRIAAGLAKAAATNPDLTATIILPGTPQDLAYEDNEGLDLRYGLARTKDAVETVKQAFGQRLLLATPVRPVMAARDSRGTLAGSPQIHVHNKVLVKDDDLLLIGSANLNGRSMRWDTEVAVATRDPHQIQSGVQKLLQHWWFDPLTQEARDHISAFDWWRSEIKANGAKLPQNRTGFLVPFDVDKNMELAQRLPGVTEDIV</sequence>
<dbReference type="Pfam" id="PF00614">
    <property type="entry name" value="PLDc"/>
    <property type="match status" value="1"/>
</dbReference>
<evidence type="ECO:0000256" key="5">
    <source>
        <dbReference type="ARBA" id="ARBA00029594"/>
    </source>
</evidence>
<organism evidence="7 8">
    <name type="scientific">Cognatishimia maritima</name>
    <dbReference type="NCBI Taxonomy" id="870908"/>
    <lineage>
        <taxon>Bacteria</taxon>
        <taxon>Pseudomonadati</taxon>
        <taxon>Pseudomonadota</taxon>
        <taxon>Alphaproteobacteria</taxon>
        <taxon>Rhodobacterales</taxon>
        <taxon>Paracoccaceae</taxon>
        <taxon>Cognatishimia</taxon>
    </lineage>
</organism>
<dbReference type="PANTHER" id="PTHR21248">
    <property type="entry name" value="CARDIOLIPIN SYNTHASE"/>
    <property type="match status" value="1"/>
</dbReference>
<evidence type="ECO:0000313" key="7">
    <source>
        <dbReference type="EMBL" id="SHH02622.1"/>
    </source>
</evidence>
<evidence type="ECO:0000256" key="4">
    <source>
        <dbReference type="ARBA" id="ARBA00022525"/>
    </source>
</evidence>
<reference evidence="8" key="1">
    <citation type="submission" date="2016-11" db="EMBL/GenBank/DDBJ databases">
        <authorList>
            <person name="Varghese N."/>
            <person name="Submissions S."/>
        </authorList>
    </citation>
    <scope>NUCLEOTIDE SEQUENCE [LARGE SCALE GENOMIC DNA]</scope>
    <source>
        <strain evidence="8">DSM 28223</strain>
    </source>
</reference>
<evidence type="ECO:0000256" key="2">
    <source>
        <dbReference type="ARBA" id="ARBA00004613"/>
    </source>
</evidence>
<dbReference type="OrthoDB" id="8828485at2"/>
<dbReference type="AlphaFoldDB" id="A0A1M5PLJ4"/>
<evidence type="ECO:0000313" key="8">
    <source>
        <dbReference type="Proteomes" id="UP000184211"/>
    </source>
</evidence>
<protein>
    <recommendedName>
        <fullName evidence="3">Phospholipase D</fullName>
    </recommendedName>
    <alternativeName>
        <fullName evidence="5">Choline phosphatase</fullName>
    </alternativeName>
</protein>
<gene>
    <name evidence="7" type="ORF">SAMN04488044_1861</name>
</gene>
<evidence type="ECO:0000256" key="3">
    <source>
        <dbReference type="ARBA" id="ARBA00018392"/>
    </source>
</evidence>
<dbReference type="InterPro" id="IPR025202">
    <property type="entry name" value="PLD-like_dom"/>
</dbReference>
<dbReference type="GO" id="GO:0005576">
    <property type="term" value="C:extracellular region"/>
    <property type="evidence" value="ECO:0007669"/>
    <property type="project" value="UniProtKB-SubCell"/>
</dbReference>
<keyword evidence="4" id="KW-0964">Secreted</keyword>
<accession>A0A1M5PLJ4</accession>
<feature type="domain" description="PLD phosphodiesterase" evidence="6">
    <location>
        <begin position="153"/>
        <end position="180"/>
    </location>
</feature>
<proteinExistence type="predicted"/>
<dbReference type="SUPFAM" id="SSF56024">
    <property type="entry name" value="Phospholipase D/nuclease"/>
    <property type="match status" value="2"/>
</dbReference>
<dbReference type="InterPro" id="IPR001736">
    <property type="entry name" value="PLipase_D/transphosphatidylase"/>
</dbReference>
<comment type="function">
    <text evidence="1">Could be a virulence factor.</text>
</comment>